<proteinExistence type="predicted"/>
<keyword evidence="2" id="KW-1185">Reference proteome</keyword>
<reference evidence="2" key="1">
    <citation type="journal article" date="2008" name="Genome Res.">
        <title>The genome of Pelotomaculum thermopropionicum reveals niche-associated evolution in anaerobic microbiota.</title>
        <authorList>
            <person name="Kosaka T."/>
            <person name="Kato S."/>
            <person name="Shimoyama T."/>
            <person name="Ishii S."/>
            <person name="Abe T."/>
            <person name="Watanabe K."/>
        </authorList>
    </citation>
    <scope>NUCLEOTIDE SEQUENCE [LARGE SCALE GENOMIC DNA]</scope>
    <source>
        <strain evidence="2">DSM 13744 / JCM 10971 / SI</strain>
    </source>
</reference>
<evidence type="ECO:0000313" key="1">
    <source>
        <dbReference type="EMBL" id="BAF60389.1"/>
    </source>
</evidence>
<dbReference type="KEGG" id="pth:PTH_2208"/>
<dbReference type="EMBL" id="AP009389">
    <property type="protein sequence ID" value="BAF60389.1"/>
    <property type="molecule type" value="Genomic_DNA"/>
</dbReference>
<evidence type="ECO:0000313" key="2">
    <source>
        <dbReference type="Proteomes" id="UP000006556"/>
    </source>
</evidence>
<dbReference type="Proteomes" id="UP000006556">
    <property type="component" value="Chromosome"/>
</dbReference>
<sequence length="73" mass="8131">MFTVLGKFIGKKAGEPEQKEVKCTCGRAAMSIPGAKTNIYLCKTCNKLIYYVDPALLEPKVLPLSLGWLKKRK</sequence>
<gene>
    <name evidence="1" type="ordered locus">PTH_2208</name>
</gene>
<dbReference type="AlphaFoldDB" id="A5D045"/>
<organism evidence="1 2">
    <name type="scientific">Pelotomaculum thermopropionicum (strain DSM 13744 / JCM 10971 / SI)</name>
    <dbReference type="NCBI Taxonomy" id="370438"/>
    <lineage>
        <taxon>Bacteria</taxon>
        <taxon>Bacillati</taxon>
        <taxon>Bacillota</taxon>
        <taxon>Clostridia</taxon>
        <taxon>Eubacteriales</taxon>
        <taxon>Desulfotomaculaceae</taxon>
        <taxon>Pelotomaculum</taxon>
    </lineage>
</organism>
<protein>
    <submittedName>
        <fullName evidence="1">Uncharacterized protein</fullName>
    </submittedName>
</protein>
<name>A5D045_PELTS</name>
<accession>A5D045</accession>
<dbReference type="HOGENOM" id="CLU_2701518_0_0_9"/>